<feature type="region of interest" description="Disordered" evidence="6">
    <location>
        <begin position="1"/>
        <end position="23"/>
    </location>
</feature>
<dbReference type="CDD" id="cd05675">
    <property type="entry name" value="M20_yscS_like"/>
    <property type="match status" value="1"/>
</dbReference>
<evidence type="ECO:0000313" key="9">
    <source>
        <dbReference type="Proteomes" id="UP001595914"/>
    </source>
</evidence>
<dbReference type="InterPro" id="IPR036264">
    <property type="entry name" value="Bact_exopeptidase_dim_dom"/>
</dbReference>
<dbReference type="PANTHER" id="PTHR43808">
    <property type="entry name" value="ACETYLORNITHINE DEACETYLASE"/>
    <property type="match status" value="1"/>
</dbReference>
<comment type="similarity">
    <text evidence="2">Belongs to the peptidase M20A family.</text>
</comment>
<comment type="caution">
    <text evidence="8">The sequence shown here is derived from an EMBL/GenBank/DDBJ whole genome shotgun (WGS) entry which is preliminary data.</text>
</comment>
<gene>
    <name evidence="8" type="ORF">ACFO6S_12905</name>
</gene>
<dbReference type="InterPro" id="IPR002933">
    <property type="entry name" value="Peptidase_M20"/>
</dbReference>
<feature type="compositionally biased region" description="Low complexity" evidence="6">
    <location>
        <begin position="1"/>
        <end position="16"/>
    </location>
</feature>
<dbReference type="InterPro" id="IPR011650">
    <property type="entry name" value="Peptidase_M20_dimer"/>
</dbReference>
<dbReference type="Pfam" id="PF07687">
    <property type="entry name" value="M20_dimer"/>
    <property type="match status" value="1"/>
</dbReference>
<dbReference type="Gene3D" id="1.10.150.900">
    <property type="match status" value="1"/>
</dbReference>
<feature type="domain" description="Peptidase M20 dimerisation" evidence="7">
    <location>
        <begin position="218"/>
        <end position="345"/>
    </location>
</feature>
<dbReference type="SUPFAM" id="SSF53187">
    <property type="entry name" value="Zn-dependent exopeptidases"/>
    <property type="match status" value="1"/>
</dbReference>
<dbReference type="EMBL" id="JBHSFO010000005">
    <property type="protein sequence ID" value="MFC4604589.1"/>
    <property type="molecule type" value="Genomic_DNA"/>
</dbReference>
<accession>A0ABV9FWE9</accession>
<dbReference type="NCBIfam" id="NF005913">
    <property type="entry name" value="PRK07906.1"/>
    <property type="match status" value="1"/>
</dbReference>
<dbReference type="Proteomes" id="UP001595914">
    <property type="component" value="Unassembled WGS sequence"/>
</dbReference>
<keyword evidence="3" id="KW-0479">Metal-binding</keyword>
<dbReference type="PANTHER" id="PTHR43808:SF8">
    <property type="entry name" value="PEPTIDASE M20 DIMERISATION DOMAIN-CONTAINING PROTEIN"/>
    <property type="match status" value="1"/>
</dbReference>
<evidence type="ECO:0000259" key="7">
    <source>
        <dbReference type="Pfam" id="PF07687"/>
    </source>
</evidence>
<protein>
    <submittedName>
        <fullName evidence="8">M20/M25/M40 family metallo-hydrolase</fullName>
    </submittedName>
</protein>
<dbReference type="InterPro" id="IPR001261">
    <property type="entry name" value="ArgE/DapE_CS"/>
</dbReference>
<dbReference type="InterPro" id="IPR050072">
    <property type="entry name" value="Peptidase_M20A"/>
</dbReference>
<dbReference type="RefSeq" id="WP_378417502.1">
    <property type="nucleotide sequence ID" value="NZ_JBHSFO010000005.1"/>
</dbReference>
<evidence type="ECO:0000256" key="6">
    <source>
        <dbReference type="SAM" id="MobiDB-lite"/>
    </source>
</evidence>
<keyword evidence="4" id="KW-0378">Hydrolase</keyword>
<organism evidence="8 9">
    <name type="scientific">Rhodococcus kronopolitis</name>
    <dbReference type="NCBI Taxonomy" id="1460226"/>
    <lineage>
        <taxon>Bacteria</taxon>
        <taxon>Bacillati</taxon>
        <taxon>Actinomycetota</taxon>
        <taxon>Actinomycetes</taxon>
        <taxon>Mycobacteriales</taxon>
        <taxon>Nocardiaceae</taxon>
        <taxon>Rhodococcus</taxon>
    </lineage>
</organism>
<evidence type="ECO:0000313" key="8">
    <source>
        <dbReference type="EMBL" id="MFC4604589.1"/>
    </source>
</evidence>
<evidence type="ECO:0000256" key="4">
    <source>
        <dbReference type="ARBA" id="ARBA00022801"/>
    </source>
</evidence>
<dbReference type="Gene3D" id="3.40.630.10">
    <property type="entry name" value="Zn peptidases"/>
    <property type="match status" value="1"/>
</dbReference>
<sequence>MSETAKSPQPQKSQQSEPARGRAEAEVVELVSALIRFDTSNTGEPETTKGERECAEWVAAQLEEVGYETEYVESGAPGRGNVFARLRGADSARGALMIHGHLDVVPAEPADWSVHPFSGAVADGYVWGRGAIDMKDMVGMTLALARQFKAEGTVPPRDLVFAFLADEEAGGKFGSQWLVEHRPDLFDGVTEAVGEVGGFSLTVPRPDGSDARLYLVETAEKGLGWMRLTAKARAGHGSFLHEDNAVTILAEAVARLGRHTFPLVVPDSVAEFLGAVGETTGLEFDPHSPDIDGTLEKLGTISRIIGATLRDTANPTMLAAGYKANVIPQTASAVVDCRVLPGRQAAFEREVDELIGPDVTREWITKLDSYETTFDGHLVDAMNAAILAHDPNGRTVPYMLSGGTDAKAFAKLGIRCFGFAPLQLPPELDFTALFHGVDERVPVDALEFGTRVLEHFLLSS</sequence>
<keyword evidence="5" id="KW-0862">Zinc</keyword>
<evidence type="ECO:0000256" key="5">
    <source>
        <dbReference type="ARBA" id="ARBA00022833"/>
    </source>
</evidence>
<dbReference type="PROSITE" id="PS00758">
    <property type="entry name" value="ARGE_DAPE_CPG2_1"/>
    <property type="match status" value="1"/>
</dbReference>
<keyword evidence="9" id="KW-1185">Reference proteome</keyword>
<evidence type="ECO:0000256" key="2">
    <source>
        <dbReference type="ARBA" id="ARBA00006247"/>
    </source>
</evidence>
<evidence type="ECO:0000256" key="1">
    <source>
        <dbReference type="ARBA" id="ARBA00001947"/>
    </source>
</evidence>
<name>A0ABV9FWE9_9NOCA</name>
<dbReference type="Gene3D" id="3.30.70.360">
    <property type="match status" value="1"/>
</dbReference>
<proteinExistence type="inferred from homology"/>
<dbReference type="Pfam" id="PF01546">
    <property type="entry name" value="Peptidase_M20"/>
    <property type="match status" value="1"/>
</dbReference>
<comment type="cofactor">
    <cofactor evidence="1">
        <name>Zn(2+)</name>
        <dbReference type="ChEBI" id="CHEBI:29105"/>
    </cofactor>
</comment>
<reference evidence="9" key="1">
    <citation type="journal article" date="2019" name="Int. J. Syst. Evol. Microbiol.">
        <title>The Global Catalogue of Microorganisms (GCM) 10K type strain sequencing project: providing services to taxonomists for standard genome sequencing and annotation.</title>
        <authorList>
            <consortium name="The Broad Institute Genomics Platform"/>
            <consortium name="The Broad Institute Genome Sequencing Center for Infectious Disease"/>
            <person name="Wu L."/>
            <person name="Ma J."/>
        </authorList>
    </citation>
    <scope>NUCLEOTIDE SEQUENCE [LARGE SCALE GENOMIC DNA]</scope>
    <source>
        <strain evidence="9">CCUG 54520</strain>
    </source>
</reference>
<dbReference type="SUPFAM" id="SSF55031">
    <property type="entry name" value="Bacterial exopeptidase dimerisation domain"/>
    <property type="match status" value="1"/>
</dbReference>
<evidence type="ECO:0000256" key="3">
    <source>
        <dbReference type="ARBA" id="ARBA00022723"/>
    </source>
</evidence>